<accession>A0A1H8H8P8</accession>
<name>A0A1H8H8P8_9RHOB</name>
<gene>
    <name evidence="1" type="ORF">SAMN04488103_105282</name>
</gene>
<dbReference type="AlphaFoldDB" id="A0A1H8H8P8"/>
<keyword evidence="2" id="KW-1185">Reference proteome</keyword>
<protein>
    <submittedName>
        <fullName evidence="1">Uncharacterized protein</fullName>
    </submittedName>
</protein>
<proteinExistence type="predicted"/>
<reference evidence="1 2" key="1">
    <citation type="submission" date="2016-10" db="EMBL/GenBank/DDBJ databases">
        <authorList>
            <person name="de Groot N.N."/>
        </authorList>
    </citation>
    <scope>NUCLEOTIDE SEQUENCE [LARGE SCALE GENOMIC DNA]</scope>
    <source>
        <strain evidence="1 2">DSM 3857</strain>
    </source>
</reference>
<evidence type="ECO:0000313" key="2">
    <source>
        <dbReference type="Proteomes" id="UP000198761"/>
    </source>
</evidence>
<evidence type="ECO:0000313" key="1">
    <source>
        <dbReference type="EMBL" id="SEN52613.1"/>
    </source>
</evidence>
<dbReference type="STRING" id="933059.SAMN04488103_105282"/>
<dbReference type="EMBL" id="FOCE01000005">
    <property type="protein sequence ID" value="SEN52613.1"/>
    <property type="molecule type" value="Genomic_DNA"/>
</dbReference>
<organism evidence="1 2">
    <name type="scientific">Gemmobacter aquatilis</name>
    <dbReference type="NCBI Taxonomy" id="933059"/>
    <lineage>
        <taxon>Bacteria</taxon>
        <taxon>Pseudomonadati</taxon>
        <taxon>Pseudomonadota</taxon>
        <taxon>Alphaproteobacteria</taxon>
        <taxon>Rhodobacterales</taxon>
        <taxon>Paracoccaceae</taxon>
        <taxon>Gemmobacter</taxon>
    </lineage>
</organism>
<sequence length="65" mass="7093">MIYNGTVTIQFCGLSIPVGFDIHAETPIDQKEELVRMAAVQCVTDFFAVYRGGQSEPVIEEGEAA</sequence>
<dbReference type="Proteomes" id="UP000198761">
    <property type="component" value="Unassembled WGS sequence"/>
</dbReference>